<evidence type="ECO:0000256" key="1">
    <source>
        <dbReference type="ARBA" id="ARBA00006056"/>
    </source>
</evidence>
<comment type="caution">
    <text evidence="3">The sequence shown here is derived from an EMBL/GenBank/DDBJ whole genome shotgun (WGS) entry which is preliminary data.</text>
</comment>
<dbReference type="EMBL" id="JBBKZS010000007">
    <property type="protein sequence ID" value="MEJ8856444.1"/>
    <property type="molecule type" value="Genomic_DNA"/>
</dbReference>
<dbReference type="Gene3D" id="3.30.1370.60">
    <property type="entry name" value="Hypothetical oxidoreductase yiak, domain 2"/>
    <property type="match status" value="1"/>
</dbReference>
<evidence type="ECO:0000313" key="3">
    <source>
        <dbReference type="EMBL" id="MEJ8856444.1"/>
    </source>
</evidence>
<dbReference type="PANTHER" id="PTHR11091">
    <property type="entry name" value="OXIDOREDUCTASE-RELATED"/>
    <property type="match status" value="1"/>
</dbReference>
<dbReference type="InterPro" id="IPR043143">
    <property type="entry name" value="Mal/L-sulf/L-lact_DH-like_NADP"/>
</dbReference>
<organism evidence="3 4">
    <name type="scientific">Variovorax robiniae</name>
    <dbReference type="NCBI Taxonomy" id="1836199"/>
    <lineage>
        <taxon>Bacteria</taxon>
        <taxon>Pseudomonadati</taxon>
        <taxon>Pseudomonadota</taxon>
        <taxon>Betaproteobacteria</taxon>
        <taxon>Burkholderiales</taxon>
        <taxon>Comamonadaceae</taxon>
        <taxon>Variovorax</taxon>
    </lineage>
</organism>
<accession>A0ABU8XBK9</accession>
<keyword evidence="2" id="KW-0560">Oxidoreductase</keyword>
<dbReference type="InterPro" id="IPR003767">
    <property type="entry name" value="Malate/L-lactate_DH-like"/>
</dbReference>
<dbReference type="SUPFAM" id="SSF89733">
    <property type="entry name" value="L-sulfolactate dehydrogenase-like"/>
    <property type="match status" value="1"/>
</dbReference>
<protein>
    <submittedName>
        <fullName evidence="3">Ldh family oxidoreductase</fullName>
    </submittedName>
</protein>
<dbReference type="Gene3D" id="1.10.1530.10">
    <property type="match status" value="1"/>
</dbReference>
<name>A0ABU8XBK9_9BURK</name>
<comment type="similarity">
    <text evidence="1">Belongs to the LDH2/MDH2 oxidoreductase family.</text>
</comment>
<reference evidence="3 4" key="1">
    <citation type="submission" date="2024-03" db="EMBL/GenBank/DDBJ databases">
        <title>Novel species of the genus Variovorax.</title>
        <authorList>
            <person name="Liu Q."/>
            <person name="Xin Y.-H."/>
        </authorList>
    </citation>
    <scope>NUCLEOTIDE SEQUENCE [LARGE SCALE GENOMIC DNA]</scope>
    <source>
        <strain evidence="3 4">KACC 18901</strain>
    </source>
</reference>
<evidence type="ECO:0000256" key="2">
    <source>
        <dbReference type="ARBA" id="ARBA00023002"/>
    </source>
</evidence>
<dbReference type="Pfam" id="PF02615">
    <property type="entry name" value="Ldh_2"/>
    <property type="match status" value="1"/>
</dbReference>
<sequence length="353" mass="36851">MEDTPLYRADALTTFADALLQKAGLAAPMAAAVARTLVEGDLLGHDTHGLALLAGYVKELESGGMTCDGAPKVLSDRPAAVLWDGMRLPGPWLMEQGMDLLVPRARQLGTASLVIRRSHHIACLAVYMLRALQEDMLMLLACSDPNAASVAPFGGTQAVFTPNPLAMGFPLSQGGVMVDISASITTNGMSNRKRAAGETFAEDWLIDAAGKPTNDPQVLFDQPAGTLLPVGGLSHGHKGYGMALLVETLTAGLGGHGRADAPEGWGATVYVTMHDLNAFGGKDAFLRQMDHVAQKCRGNTPIDAAKPVRLPGQGGLARREAQLQAGVRLHPSIAAALAPAAARYGLALADALL</sequence>
<proteinExistence type="inferred from homology"/>
<dbReference type="InterPro" id="IPR036111">
    <property type="entry name" value="Mal/L-sulfo/L-lacto_DH-like_sf"/>
</dbReference>
<dbReference type="PANTHER" id="PTHR11091:SF0">
    <property type="entry name" value="MALATE DEHYDROGENASE"/>
    <property type="match status" value="1"/>
</dbReference>
<keyword evidence="4" id="KW-1185">Reference proteome</keyword>
<gene>
    <name evidence="3" type="ORF">WKW79_17830</name>
</gene>
<evidence type="ECO:0000313" key="4">
    <source>
        <dbReference type="Proteomes" id="UP001367030"/>
    </source>
</evidence>
<dbReference type="Proteomes" id="UP001367030">
    <property type="component" value="Unassembled WGS sequence"/>
</dbReference>
<dbReference type="InterPro" id="IPR043144">
    <property type="entry name" value="Mal/L-sulf/L-lact_DH-like_ah"/>
</dbReference>